<comment type="caution">
    <text evidence="3">The sequence shown here is derived from an EMBL/GenBank/DDBJ whole genome shotgun (WGS) entry which is preliminary data.</text>
</comment>
<reference evidence="4" key="1">
    <citation type="journal article" date="2019" name="Int. J. Syst. Evol. Microbiol.">
        <title>The Global Catalogue of Microorganisms (GCM) 10K type strain sequencing project: providing services to taxonomists for standard genome sequencing and annotation.</title>
        <authorList>
            <consortium name="The Broad Institute Genomics Platform"/>
            <consortium name="The Broad Institute Genome Sequencing Center for Infectious Disease"/>
            <person name="Wu L."/>
            <person name="Ma J."/>
        </authorList>
    </citation>
    <scope>NUCLEOTIDE SEQUENCE [LARGE SCALE GENOMIC DNA]</scope>
    <source>
        <strain evidence="4">KCTC 52366</strain>
    </source>
</reference>
<dbReference type="RefSeq" id="WP_275631785.1">
    <property type="nucleotide sequence ID" value="NZ_JARGYD010000002.1"/>
</dbReference>
<feature type="chain" id="PRO_5045691203" evidence="2">
    <location>
        <begin position="21"/>
        <end position="126"/>
    </location>
</feature>
<evidence type="ECO:0000256" key="2">
    <source>
        <dbReference type="SAM" id="SignalP"/>
    </source>
</evidence>
<evidence type="ECO:0000313" key="4">
    <source>
        <dbReference type="Proteomes" id="UP001595632"/>
    </source>
</evidence>
<name>A0ABV7GPE1_9RHOB</name>
<organism evidence="3 4">
    <name type="scientific">Psychromarinibacter halotolerans</name>
    <dbReference type="NCBI Taxonomy" id="1775175"/>
    <lineage>
        <taxon>Bacteria</taxon>
        <taxon>Pseudomonadati</taxon>
        <taxon>Pseudomonadota</taxon>
        <taxon>Alphaproteobacteria</taxon>
        <taxon>Rhodobacterales</taxon>
        <taxon>Paracoccaceae</taxon>
        <taxon>Psychromarinibacter</taxon>
    </lineage>
</organism>
<evidence type="ECO:0000256" key="1">
    <source>
        <dbReference type="SAM" id="MobiDB-lite"/>
    </source>
</evidence>
<dbReference type="Proteomes" id="UP001595632">
    <property type="component" value="Unassembled WGS sequence"/>
</dbReference>
<accession>A0ABV7GPE1</accession>
<feature type="compositionally biased region" description="Acidic residues" evidence="1">
    <location>
        <begin position="20"/>
        <end position="32"/>
    </location>
</feature>
<dbReference type="EMBL" id="JBHRTB010000010">
    <property type="protein sequence ID" value="MFC3141970.1"/>
    <property type="molecule type" value="Genomic_DNA"/>
</dbReference>
<proteinExistence type="predicted"/>
<feature type="region of interest" description="Disordered" evidence="1">
    <location>
        <begin position="20"/>
        <end position="43"/>
    </location>
</feature>
<gene>
    <name evidence="3" type="ORF">ACFOGP_04580</name>
</gene>
<evidence type="ECO:0000313" key="3">
    <source>
        <dbReference type="EMBL" id="MFC3141970.1"/>
    </source>
</evidence>
<keyword evidence="2" id="KW-0732">Signal</keyword>
<protein>
    <submittedName>
        <fullName evidence="3">Uncharacterized protein</fullName>
    </submittedName>
</protein>
<keyword evidence="4" id="KW-1185">Reference proteome</keyword>
<feature type="signal peptide" evidence="2">
    <location>
        <begin position="1"/>
        <end position="20"/>
    </location>
</feature>
<sequence>MSLAMLLGMMLLGLSLDAFSNDDEAPAEDDPEVVGGDSGDTPVMDVAKLVDAPEADDPEGPETLDAFDPASDVIVVELPVGMTDPDVSVTDDNGTSVVSLDGAEIARVQSVNGPLTADAVRIVEAG</sequence>